<evidence type="ECO:0000313" key="1">
    <source>
        <dbReference type="EMBL" id="PMD12833.1"/>
    </source>
</evidence>
<reference evidence="1 2" key="1">
    <citation type="submission" date="2016-05" db="EMBL/GenBank/DDBJ databases">
        <title>A degradative enzymes factory behind the ericoid mycorrhizal symbiosis.</title>
        <authorList>
            <consortium name="DOE Joint Genome Institute"/>
            <person name="Martino E."/>
            <person name="Morin E."/>
            <person name="Grelet G."/>
            <person name="Kuo A."/>
            <person name="Kohler A."/>
            <person name="Daghino S."/>
            <person name="Barry K."/>
            <person name="Choi C."/>
            <person name="Cichocki N."/>
            <person name="Clum A."/>
            <person name="Copeland A."/>
            <person name="Hainaut M."/>
            <person name="Haridas S."/>
            <person name="Labutti K."/>
            <person name="Lindquist E."/>
            <person name="Lipzen A."/>
            <person name="Khouja H.-R."/>
            <person name="Murat C."/>
            <person name="Ohm R."/>
            <person name="Olson A."/>
            <person name="Spatafora J."/>
            <person name="Veneault-Fourrey C."/>
            <person name="Henrissat B."/>
            <person name="Grigoriev I."/>
            <person name="Martin F."/>
            <person name="Perotto S."/>
        </authorList>
    </citation>
    <scope>NUCLEOTIDE SEQUENCE [LARGE SCALE GENOMIC DNA]</scope>
    <source>
        <strain evidence="1 2">UAMH 7357</strain>
    </source>
</reference>
<dbReference type="EMBL" id="KZ613541">
    <property type="protein sequence ID" value="PMD12833.1"/>
    <property type="molecule type" value="Genomic_DNA"/>
</dbReference>
<name>A0A2J6PFQ9_9HELO</name>
<organism evidence="1 2">
    <name type="scientific">Hyaloscypha hepaticicola</name>
    <dbReference type="NCBI Taxonomy" id="2082293"/>
    <lineage>
        <taxon>Eukaryota</taxon>
        <taxon>Fungi</taxon>
        <taxon>Dikarya</taxon>
        <taxon>Ascomycota</taxon>
        <taxon>Pezizomycotina</taxon>
        <taxon>Leotiomycetes</taxon>
        <taxon>Helotiales</taxon>
        <taxon>Hyaloscyphaceae</taxon>
        <taxon>Hyaloscypha</taxon>
    </lineage>
</organism>
<proteinExistence type="predicted"/>
<protein>
    <submittedName>
        <fullName evidence="1">Uncharacterized protein</fullName>
    </submittedName>
</protein>
<keyword evidence="2" id="KW-1185">Reference proteome</keyword>
<evidence type="ECO:0000313" key="2">
    <source>
        <dbReference type="Proteomes" id="UP000235672"/>
    </source>
</evidence>
<accession>A0A2J6PFQ9</accession>
<dbReference type="Proteomes" id="UP000235672">
    <property type="component" value="Unassembled WGS sequence"/>
</dbReference>
<gene>
    <name evidence="1" type="ORF">NA56DRAFT_453005</name>
</gene>
<sequence>MDAANKAKHERSYKHRAADVVEYTALINLHARNELWEKLVFDSVALETLLRDIAGDFIWLRITARSWEVSLDNRLQELIGLIQKDEEARRRGDQTDPQAPPINSEMFERIVPAVDNMIFTVQEHIRVWRISAAEITRKQAAARAQLEVFLAAMASEDRVVRAEGLELGFFFTPWMKEQLSRPRPEIHSQARGFWLPETEQRFLLVQEMTATGSRYGG</sequence>
<dbReference type="AlphaFoldDB" id="A0A2J6PFQ9"/>